<dbReference type="AlphaFoldDB" id="A0A5B7HTL8"/>
<reference evidence="1 2" key="1">
    <citation type="submission" date="2019-05" db="EMBL/GenBank/DDBJ databases">
        <title>Another draft genome of Portunus trituberculatus and its Hox gene families provides insights of decapod evolution.</title>
        <authorList>
            <person name="Jeong J.-H."/>
            <person name="Song I."/>
            <person name="Kim S."/>
            <person name="Choi T."/>
            <person name="Kim D."/>
            <person name="Ryu S."/>
            <person name="Kim W."/>
        </authorList>
    </citation>
    <scope>NUCLEOTIDE SEQUENCE [LARGE SCALE GENOMIC DNA]</scope>
    <source>
        <tissue evidence="1">Muscle</tissue>
    </source>
</reference>
<gene>
    <name evidence="1" type="ORF">E2C01_070771</name>
</gene>
<organism evidence="1 2">
    <name type="scientific">Portunus trituberculatus</name>
    <name type="common">Swimming crab</name>
    <name type="synonym">Neptunus trituberculatus</name>
    <dbReference type="NCBI Taxonomy" id="210409"/>
    <lineage>
        <taxon>Eukaryota</taxon>
        <taxon>Metazoa</taxon>
        <taxon>Ecdysozoa</taxon>
        <taxon>Arthropoda</taxon>
        <taxon>Crustacea</taxon>
        <taxon>Multicrustacea</taxon>
        <taxon>Malacostraca</taxon>
        <taxon>Eumalacostraca</taxon>
        <taxon>Eucarida</taxon>
        <taxon>Decapoda</taxon>
        <taxon>Pleocyemata</taxon>
        <taxon>Brachyura</taxon>
        <taxon>Eubrachyura</taxon>
        <taxon>Portunoidea</taxon>
        <taxon>Portunidae</taxon>
        <taxon>Portuninae</taxon>
        <taxon>Portunus</taxon>
    </lineage>
</organism>
<protein>
    <submittedName>
        <fullName evidence="1">Uncharacterized protein</fullName>
    </submittedName>
</protein>
<evidence type="ECO:0000313" key="1">
    <source>
        <dbReference type="EMBL" id="MPC76361.1"/>
    </source>
</evidence>
<name>A0A5B7HTL8_PORTR</name>
<evidence type="ECO:0000313" key="2">
    <source>
        <dbReference type="Proteomes" id="UP000324222"/>
    </source>
</evidence>
<accession>A0A5B7HTL8</accession>
<comment type="caution">
    <text evidence="1">The sequence shown here is derived from an EMBL/GenBank/DDBJ whole genome shotgun (WGS) entry which is preliminary data.</text>
</comment>
<proteinExistence type="predicted"/>
<sequence length="26" mass="2967">MALWCCGAYLVCPGTNFLHRGFRYTS</sequence>
<keyword evidence="2" id="KW-1185">Reference proteome</keyword>
<dbReference type="EMBL" id="VSRR010043178">
    <property type="protein sequence ID" value="MPC76361.1"/>
    <property type="molecule type" value="Genomic_DNA"/>
</dbReference>
<dbReference type="Proteomes" id="UP000324222">
    <property type="component" value="Unassembled WGS sequence"/>
</dbReference>